<sequence length="88" mass="10203">MVVCLCKIYAHEGCMRRACRRKRACVCARRCVCEKTKGRTCMRVCVFVYCVCNYASFCCVSVNNSGARFRSFHMKTLPQKKRNGCQHF</sequence>
<evidence type="ECO:0000313" key="1">
    <source>
        <dbReference type="EMBL" id="ORZ00639.1"/>
    </source>
</evidence>
<dbReference type="AlphaFoldDB" id="A0A1X2HMT8"/>
<gene>
    <name evidence="1" type="ORF">BCR43DRAFT_148926</name>
</gene>
<dbReference type="EMBL" id="MCGN01000002">
    <property type="protein sequence ID" value="ORZ00639.1"/>
    <property type="molecule type" value="Genomic_DNA"/>
</dbReference>
<evidence type="ECO:0000313" key="2">
    <source>
        <dbReference type="Proteomes" id="UP000242180"/>
    </source>
</evidence>
<comment type="caution">
    <text evidence="1">The sequence shown here is derived from an EMBL/GenBank/DDBJ whole genome shotgun (WGS) entry which is preliminary data.</text>
</comment>
<organism evidence="1 2">
    <name type="scientific">Syncephalastrum racemosum</name>
    <name type="common">Filamentous fungus</name>
    <dbReference type="NCBI Taxonomy" id="13706"/>
    <lineage>
        <taxon>Eukaryota</taxon>
        <taxon>Fungi</taxon>
        <taxon>Fungi incertae sedis</taxon>
        <taxon>Mucoromycota</taxon>
        <taxon>Mucoromycotina</taxon>
        <taxon>Mucoromycetes</taxon>
        <taxon>Mucorales</taxon>
        <taxon>Syncephalastraceae</taxon>
        <taxon>Syncephalastrum</taxon>
    </lineage>
</organism>
<keyword evidence="2" id="KW-1185">Reference proteome</keyword>
<dbReference type="InParanoid" id="A0A1X2HMT8"/>
<dbReference type="Proteomes" id="UP000242180">
    <property type="component" value="Unassembled WGS sequence"/>
</dbReference>
<protein>
    <submittedName>
        <fullName evidence="1">Uncharacterized protein</fullName>
    </submittedName>
</protein>
<proteinExistence type="predicted"/>
<reference evidence="1 2" key="1">
    <citation type="submission" date="2016-07" db="EMBL/GenBank/DDBJ databases">
        <title>Pervasive Adenine N6-methylation of Active Genes in Fungi.</title>
        <authorList>
            <consortium name="DOE Joint Genome Institute"/>
            <person name="Mondo S.J."/>
            <person name="Dannebaum R.O."/>
            <person name="Kuo R.C."/>
            <person name="Labutti K."/>
            <person name="Haridas S."/>
            <person name="Kuo A."/>
            <person name="Salamov A."/>
            <person name="Ahrendt S.R."/>
            <person name="Lipzen A."/>
            <person name="Sullivan W."/>
            <person name="Andreopoulos W.B."/>
            <person name="Clum A."/>
            <person name="Lindquist E."/>
            <person name="Daum C."/>
            <person name="Ramamoorthy G.K."/>
            <person name="Gryganskyi A."/>
            <person name="Culley D."/>
            <person name="Magnuson J.K."/>
            <person name="James T.Y."/>
            <person name="O'Malley M.A."/>
            <person name="Stajich J.E."/>
            <person name="Spatafora J.W."/>
            <person name="Visel A."/>
            <person name="Grigoriev I.V."/>
        </authorList>
    </citation>
    <scope>NUCLEOTIDE SEQUENCE [LARGE SCALE GENOMIC DNA]</scope>
    <source>
        <strain evidence="1 2">NRRL 2496</strain>
    </source>
</reference>
<name>A0A1X2HMT8_SYNRA</name>
<accession>A0A1X2HMT8</accession>